<accession>A0A3N1M5X7</accession>
<feature type="chain" id="PRO_5018061612" evidence="1">
    <location>
        <begin position="23"/>
        <end position="368"/>
    </location>
</feature>
<evidence type="ECO:0000313" key="3">
    <source>
        <dbReference type="Proteomes" id="UP000278222"/>
    </source>
</evidence>
<keyword evidence="1" id="KW-0732">Signal</keyword>
<name>A0A3N1M5X7_9PROT</name>
<proteinExistence type="predicted"/>
<gene>
    <name evidence="2" type="ORF">EDC65_0390</name>
</gene>
<reference evidence="2 3" key="1">
    <citation type="submission" date="2018-11" db="EMBL/GenBank/DDBJ databases">
        <title>Genomic Encyclopedia of Type Strains, Phase IV (KMG-IV): sequencing the most valuable type-strain genomes for metagenomic binning, comparative biology and taxonomic classification.</title>
        <authorList>
            <person name="Goeker M."/>
        </authorList>
    </citation>
    <scope>NUCLEOTIDE SEQUENCE [LARGE SCALE GENOMIC DNA]</scope>
    <source>
        <strain evidence="2 3">DSM 5900</strain>
    </source>
</reference>
<dbReference type="EMBL" id="RJKX01000011">
    <property type="protein sequence ID" value="ROQ01212.1"/>
    <property type="molecule type" value="Genomic_DNA"/>
</dbReference>
<dbReference type="Proteomes" id="UP000278222">
    <property type="component" value="Unassembled WGS sequence"/>
</dbReference>
<comment type="caution">
    <text evidence="2">The sequence shown here is derived from an EMBL/GenBank/DDBJ whole genome shotgun (WGS) entry which is preliminary data.</text>
</comment>
<sequence length="368" mass="39567">MHSLARLLLALMMVGMATIGQAAPLLHGVVEVAGKLVPLPPGRWLPVGEAIERHGEAVFATRALARIEAGAVEAVAIIRTNLSPRPPAFTGPSDCARGDIHLAHVAYDTDSDGLCLFINHVVLSEDVAGPPVWLAARETLAALGAVVTDTWLAVGIRARTSRHAIDVRYYFAPPDFRSALPARGWSDNRWSPARAQADADRRASIRRLGVWALWAREAVELGLRGEIPEEALPPAPWDGPDIAARLVALRVGKLDRLLAAGQIGEGEYRRQRRQLEEVGIDPEASALPLWQRGIWKWLSHGVASAAESLGVAYLVIGSLWPTLGFGALLEGAAPVGSYLQRLLWSDTIAAEAVSPTAPRDFAEIGLKN</sequence>
<dbReference type="AlphaFoldDB" id="A0A3N1M5X7"/>
<dbReference type="RefSeq" id="WP_142235743.1">
    <property type="nucleotide sequence ID" value="NZ_AP019700.1"/>
</dbReference>
<feature type="signal peptide" evidence="1">
    <location>
        <begin position="1"/>
        <end position="22"/>
    </location>
</feature>
<organism evidence="2 3">
    <name type="scientific">Stella humosa</name>
    <dbReference type="NCBI Taxonomy" id="94"/>
    <lineage>
        <taxon>Bacteria</taxon>
        <taxon>Pseudomonadati</taxon>
        <taxon>Pseudomonadota</taxon>
        <taxon>Alphaproteobacteria</taxon>
        <taxon>Rhodospirillales</taxon>
        <taxon>Stellaceae</taxon>
        <taxon>Stella</taxon>
    </lineage>
</organism>
<evidence type="ECO:0000313" key="2">
    <source>
        <dbReference type="EMBL" id="ROQ01212.1"/>
    </source>
</evidence>
<keyword evidence="3" id="KW-1185">Reference proteome</keyword>
<evidence type="ECO:0000256" key="1">
    <source>
        <dbReference type="SAM" id="SignalP"/>
    </source>
</evidence>
<protein>
    <submittedName>
        <fullName evidence="2">Uncharacterized protein</fullName>
    </submittedName>
</protein>